<proteinExistence type="predicted"/>
<dbReference type="EMBL" id="MU005782">
    <property type="protein sequence ID" value="KAF2704616.1"/>
    <property type="molecule type" value="Genomic_DNA"/>
</dbReference>
<evidence type="ECO:0000256" key="1">
    <source>
        <dbReference type="SAM" id="MobiDB-lite"/>
    </source>
</evidence>
<evidence type="ECO:0000313" key="2">
    <source>
        <dbReference type="EMBL" id="KAF2704616.1"/>
    </source>
</evidence>
<feature type="region of interest" description="Disordered" evidence="1">
    <location>
        <begin position="94"/>
        <end position="233"/>
    </location>
</feature>
<feature type="compositionally biased region" description="Polar residues" evidence="1">
    <location>
        <begin position="177"/>
        <end position="187"/>
    </location>
</feature>
<keyword evidence="3" id="KW-1185">Reference proteome</keyword>
<dbReference type="AlphaFoldDB" id="A0A6G1JVH9"/>
<protein>
    <submittedName>
        <fullName evidence="2">Uncharacterized protein</fullName>
    </submittedName>
</protein>
<feature type="region of interest" description="Disordered" evidence="1">
    <location>
        <begin position="1"/>
        <end position="23"/>
    </location>
</feature>
<dbReference type="Proteomes" id="UP000799428">
    <property type="component" value="Unassembled WGS sequence"/>
</dbReference>
<gene>
    <name evidence="2" type="ORF">K504DRAFT_416682</name>
</gene>
<feature type="compositionally biased region" description="Pro residues" evidence="1">
    <location>
        <begin position="218"/>
        <end position="233"/>
    </location>
</feature>
<feature type="compositionally biased region" description="Low complexity" evidence="1">
    <location>
        <begin position="160"/>
        <end position="176"/>
    </location>
</feature>
<feature type="compositionally biased region" description="Basic and acidic residues" evidence="1">
    <location>
        <begin position="96"/>
        <end position="109"/>
    </location>
</feature>
<organism evidence="2 3">
    <name type="scientific">Pleomassaria siparia CBS 279.74</name>
    <dbReference type="NCBI Taxonomy" id="1314801"/>
    <lineage>
        <taxon>Eukaryota</taxon>
        <taxon>Fungi</taxon>
        <taxon>Dikarya</taxon>
        <taxon>Ascomycota</taxon>
        <taxon>Pezizomycotina</taxon>
        <taxon>Dothideomycetes</taxon>
        <taxon>Pleosporomycetidae</taxon>
        <taxon>Pleosporales</taxon>
        <taxon>Pleomassariaceae</taxon>
        <taxon>Pleomassaria</taxon>
    </lineage>
</organism>
<dbReference type="OrthoDB" id="4120989at2759"/>
<name>A0A6G1JVH9_9PLEO</name>
<reference evidence="2" key="1">
    <citation type="journal article" date="2020" name="Stud. Mycol.">
        <title>101 Dothideomycetes genomes: a test case for predicting lifestyles and emergence of pathogens.</title>
        <authorList>
            <person name="Haridas S."/>
            <person name="Albert R."/>
            <person name="Binder M."/>
            <person name="Bloem J."/>
            <person name="Labutti K."/>
            <person name="Salamov A."/>
            <person name="Andreopoulos B."/>
            <person name="Baker S."/>
            <person name="Barry K."/>
            <person name="Bills G."/>
            <person name="Bluhm B."/>
            <person name="Cannon C."/>
            <person name="Castanera R."/>
            <person name="Culley D."/>
            <person name="Daum C."/>
            <person name="Ezra D."/>
            <person name="Gonzalez J."/>
            <person name="Henrissat B."/>
            <person name="Kuo A."/>
            <person name="Liang C."/>
            <person name="Lipzen A."/>
            <person name="Lutzoni F."/>
            <person name="Magnuson J."/>
            <person name="Mondo S."/>
            <person name="Nolan M."/>
            <person name="Ohm R."/>
            <person name="Pangilinan J."/>
            <person name="Park H.-J."/>
            <person name="Ramirez L."/>
            <person name="Alfaro M."/>
            <person name="Sun H."/>
            <person name="Tritt A."/>
            <person name="Yoshinaga Y."/>
            <person name="Zwiers L.-H."/>
            <person name="Turgeon B."/>
            <person name="Goodwin S."/>
            <person name="Spatafora J."/>
            <person name="Crous P."/>
            <person name="Grigoriev I."/>
        </authorList>
    </citation>
    <scope>NUCLEOTIDE SEQUENCE</scope>
    <source>
        <strain evidence="2">CBS 279.74</strain>
    </source>
</reference>
<accession>A0A6G1JVH9</accession>
<sequence>MNSSTRLYERLDQIPQDPDDPESLEDLVVCAFGAFERYYVCWKNRGGEYKQGECAYGYDLPPSLKEWLFPTDGTTRDFPSLQVVFGRGDDYFASDKNGKLEKKEPEIKKPPPSAEGDELTERPPMRRSRTISFLRPLSDPTARIGSSSGDVAERRDSAQSTFSKRSSSISSLSQSSLWTPNTPSSRPLSDPAIKSVEPIDARIATIVDESPKDFPTPTSTPTPTPTPLPPLIPTRPVRRPIPLSMSFNPSSFPKIVEGKPLVSRNTSPVKDPTHCTCGFHPATPPPPAVMKRSTYTDSSMQTDPMPPTPPPRTPLRINTTTTTTDNDACSLFYSNTSSALEVHTPLTDDLPAPNPVYMGRMMDYFSKPGYQLGDSLFSSYGNYQQPVYYQEEEEYAEEEWAPDENRRQTV</sequence>
<evidence type="ECO:0000313" key="3">
    <source>
        <dbReference type="Proteomes" id="UP000799428"/>
    </source>
</evidence>